<evidence type="ECO:0000313" key="1">
    <source>
        <dbReference type="EMBL" id="EJK65814.1"/>
    </source>
</evidence>
<reference evidence="1 2" key="1">
    <citation type="journal article" date="2012" name="Genome Biol.">
        <title>Genome and low-iron response of an oceanic diatom adapted to chronic iron limitation.</title>
        <authorList>
            <person name="Lommer M."/>
            <person name="Specht M."/>
            <person name="Roy A.S."/>
            <person name="Kraemer L."/>
            <person name="Andreson R."/>
            <person name="Gutowska M.A."/>
            <person name="Wolf J."/>
            <person name="Bergner S.V."/>
            <person name="Schilhabel M.B."/>
            <person name="Klostermeier U.C."/>
            <person name="Beiko R.G."/>
            <person name="Rosenstiel P."/>
            <person name="Hippler M."/>
            <person name="Laroche J."/>
        </authorList>
    </citation>
    <scope>NUCLEOTIDE SEQUENCE [LARGE SCALE GENOMIC DNA]</scope>
    <source>
        <strain evidence="1 2">CCMP1005</strain>
    </source>
</reference>
<protein>
    <submittedName>
        <fullName evidence="1">Uncharacterized protein</fullName>
    </submittedName>
</protein>
<keyword evidence="2" id="KW-1185">Reference proteome</keyword>
<name>K0SLH0_THAOC</name>
<accession>K0SLH0</accession>
<dbReference type="AlphaFoldDB" id="K0SLH0"/>
<dbReference type="Proteomes" id="UP000266841">
    <property type="component" value="Unassembled WGS sequence"/>
</dbReference>
<sequence length="96" mass="10778">MESIPTRTIEMVFTTHPGRTYLLCTYPGGQRFQVDFNMGSRAGLSVSFRGLRRRAAAPRRRGSQVYDSLSVSSLRSRERSSSLVHSFSFVATMISI</sequence>
<gene>
    <name evidence="1" type="ORF">THAOC_13285</name>
</gene>
<proteinExistence type="predicted"/>
<evidence type="ECO:0000313" key="2">
    <source>
        <dbReference type="Proteomes" id="UP000266841"/>
    </source>
</evidence>
<organism evidence="1 2">
    <name type="scientific">Thalassiosira oceanica</name>
    <name type="common">Marine diatom</name>
    <dbReference type="NCBI Taxonomy" id="159749"/>
    <lineage>
        <taxon>Eukaryota</taxon>
        <taxon>Sar</taxon>
        <taxon>Stramenopiles</taxon>
        <taxon>Ochrophyta</taxon>
        <taxon>Bacillariophyta</taxon>
        <taxon>Coscinodiscophyceae</taxon>
        <taxon>Thalassiosirophycidae</taxon>
        <taxon>Thalassiosirales</taxon>
        <taxon>Thalassiosiraceae</taxon>
        <taxon>Thalassiosira</taxon>
    </lineage>
</organism>
<comment type="caution">
    <text evidence="1">The sequence shown here is derived from an EMBL/GenBank/DDBJ whole genome shotgun (WGS) entry which is preliminary data.</text>
</comment>
<dbReference type="EMBL" id="AGNL01015441">
    <property type="protein sequence ID" value="EJK65814.1"/>
    <property type="molecule type" value="Genomic_DNA"/>
</dbReference>